<comment type="caution">
    <text evidence="1">The sequence shown here is derived from an EMBL/GenBank/DDBJ whole genome shotgun (WGS) entry which is preliminary data.</text>
</comment>
<sequence>MNEQISEALVHEVGGRLRPPVAGRIAFPLAGATDQGPPREIGNADIADLFDAEDIDKYT</sequence>
<gene>
    <name evidence="1" type="ORF">GV791_23075</name>
</gene>
<name>A0A6P1CSB5_9NOCA</name>
<dbReference type="Proteomes" id="UP000471166">
    <property type="component" value="Unassembled WGS sequence"/>
</dbReference>
<dbReference type="RefSeq" id="WP_163846664.1">
    <property type="nucleotide sequence ID" value="NZ_JAAGVB010000044.1"/>
</dbReference>
<evidence type="ECO:0000313" key="2">
    <source>
        <dbReference type="Proteomes" id="UP000471166"/>
    </source>
</evidence>
<dbReference type="EMBL" id="JAAGVB010000044">
    <property type="protein sequence ID" value="NEW35428.1"/>
    <property type="molecule type" value="Genomic_DNA"/>
</dbReference>
<organism evidence="1 2">
    <name type="scientific">Nocardia cyriacigeorgica</name>
    <dbReference type="NCBI Taxonomy" id="135487"/>
    <lineage>
        <taxon>Bacteria</taxon>
        <taxon>Bacillati</taxon>
        <taxon>Actinomycetota</taxon>
        <taxon>Actinomycetes</taxon>
        <taxon>Mycobacteriales</taxon>
        <taxon>Nocardiaceae</taxon>
        <taxon>Nocardia</taxon>
    </lineage>
</organism>
<evidence type="ECO:0000313" key="1">
    <source>
        <dbReference type="EMBL" id="NEW35428.1"/>
    </source>
</evidence>
<dbReference type="AlphaFoldDB" id="A0A6P1CSB5"/>
<accession>A0A6P1CSB5</accession>
<proteinExistence type="predicted"/>
<protein>
    <submittedName>
        <fullName evidence="1">Uncharacterized protein</fullName>
    </submittedName>
</protein>
<reference evidence="1 2" key="1">
    <citation type="submission" date="2020-01" db="EMBL/GenBank/DDBJ databases">
        <title>Genetics and antimicrobial susceptibilities of Nocardia species isolated from the soil; a comparison with species isolated from humans.</title>
        <authorList>
            <person name="Carrasco G."/>
            <person name="Monzon S."/>
            <person name="Sansegundo M."/>
            <person name="Garcia E."/>
            <person name="Garrido N."/>
            <person name="Medina M.J."/>
            <person name="Villalon P."/>
            <person name="Ramirez-Arocha A.C."/>
            <person name="Jimenez P."/>
            <person name="Cuesta I."/>
            <person name="Valdezate S."/>
        </authorList>
    </citation>
    <scope>NUCLEOTIDE SEQUENCE [LARGE SCALE GENOMIC DNA]</scope>
    <source>
        <strain evidence="1 2">CNM20110626</strain>
    </source>
</reference>